<dbReference type="EMBL" id="NHSJ01000131">
    <property type="protein sequence ID" value="PPQ26748.1"/>
    <property type="molecule type" value="Genomic_DNA"/>
</dbReference>
<evidence type="ECO:0008006" key="5">
    <source>
        <dbReference type="Google" id="ProtNLM"/>
    </source>
</evidence>
<proteinExistence type="predicted"/>
<keyword evidence="2" id="KW-0472">Membrane</keyword>
<feature type="transmembrane region" description="Helical" evidence="2">
    <location>
        <begin position="113"/>
        <end position="136"/>
    </location>
</feature>
<name>A0A2S6MWM0_9HYPH</name>
<dbReference type="OrthoDB" id="7032238at2"/>
<sequence length="300" mass="30567">MEITGLAEGEMADRDEAPASAISWSAVIAGAIVAAALSLILLLMGSGLGLTMVSPWSNAGVGATTFAVSTAIWLIVVQWLSSALGGYLTGRLRTGWPGVHKDEVFFRDTAHGLVMWALATVLFAGVLSSSVSAIIAGGAGAATSLATGAAQGALLSAKDRATNAAGLPTEYFVDLMFRTPTAPPFASSAIAAIQNVTEPPPEASRILVVSFASGSVSAADRSYLAQLVSARTGLAADDAQQRVDNVIAQIDQTKAKAKETADKARKVGITTSLLMVLSLIIGAFVASAAAALGGHRRDDV</sequence>
<evidence type="ECO:0000256" key="2">
    <source>
        <dbReference type="SAM" id="Phobius"/>
    </source>
</evidence>
<gene>
    <name evidence="3" type="ORF">CCR94_21740</name>
</gene>
<evidence type="ECO:0000313" key="4">
    <source>
        <dbReference type="Proteomes" id="UP000239089"/>
    </source>
</evidence>
<dbReference type="Proteomes" id="UP000239089">
    <property type="component" value="Unassembled WGS sequence"/>
</dbReference>
<evidence type="ECO:0000313" key="3">
    <source>
        <dbReference type="EMBL" id="PPQ26748.1"/>
    </source>
</evidence>
<organism evidence="3 4">
    <name type="scientific">Rhodoblastus sphagnicola</name>
    <dbReference type="NCBI Taxonomy" id="333368"/>
    <lineage>
        <taxon>Bacteria</taxon>
        <taxon>Pseudomonadati</taxon>
        <taxon>Pseudomonadota</taxon>
        <taxon>Alphaproteobacteria</taxon>
        <taxon>Hyphomicrobiales</taxon>
        <taxon>Rhodoblastaceae</taxon>
        <taxon>Rhodoblastus</taxon>
    </lineage>
</organism>
<feature type="transmembrane region" description="Helical" evidence="2">
    <location>
        <begin position="21"/>
        <end position="44"/>
    </location>
</feature>
<accession>A0A2S6MWM0</accession>
<comment type="caution">
    <text evidence="3">The sequence shown here is derived from an EMBL/GenBank/DDBJ whole genome shotgun (WGS) entry which is preliminary data.</text>
</comment>
<keyword evidence="1" id="KW-0175">Coiled coil</keyword>
<protein>
    <recommendedName>
        <fullName evidence="5">Mll5186 protein</fullName>
    </recommendedName>
</protein>
<dbReference type="AlphaFoldDB" id="A0A2S6MWM0"/>
<keyword evidence="2" id="KW-1133">Transmembrane helix</keyword>
<feature type="transmembrane region" description="Helical" evidence="2">
    <location>
        <begin position="56"/>
        <end position="80"/>
    </location>
</feature>
<feature type="coiled-coil region" evidence="1">
    <location>
        <begin position="236"/>
        <end position="267"/>
    </location>
</feature>
<keyword evidence="2" id="KW-0812">Transmembrane</keyword>
<evidence type="ECO:0000256" key="1">
    <source>
        <dbReference type="SAM" id="Coils"/>
    </source>
</evidence>
<feature type="transmembrane region" description="Helical" evidence="2">
    <location>
        <begin position="273"/>
        <end position="294"/>
    </location>
</feature>
<reference evidence="3 4" key="1">
    <citation type="journal article" date="2018" name="Arch. Microbiol.">
        <title>New insights into the metabolic potential of the phototrophic purple bacterium Rhodopila globiformis DSM 161(T) from its draft genome sequence and evidence for a vanadium-dependent nitrogenase.</title>
        <authorList>
            <person name="Imhoff J.F."/>
            <person name="Rahn T."/>
            <person name="Kunzel S."/>
            <person name="Neulinger S.C."/>
        </authorList>
    </citation>
    <scope>NUCLEOTIDE SEQUENCE [LARGE SCALE GENOMIC DNA]</scope>
    <source>
        <strain evidence="3 4">DSM 16996</strain>
    </source>
</reference>
<keyword evidence="4" id="KW-1185">Reference proteome</keyword>